<evidence type="ECO:0000313" key="3">
    <source>
        <dbReference type="Proteomes" id="UP001303160"/>
    </source>
</evidence>
<proteinExistence type="predicted"/>
<comment type="caution">
    <text evidence="2">The sequence shown here is derived from an EMBL/GenBank/DDBJ whole genome shotgun (WGS) entry which is preliminary data.</text>
</comment>
<name>A0AAN6XIQ0_9PEZI</name>
<reference evidence="2" key="2">
    <citation type="submission" date="2023-05" db="EMBL/GenBank/DDBJ databases">
        <authorList>
            <consortium name="Lawrence Berkeley National Laboratory"/>
            <person name="Steindorff A."/>
            <person name="Hensen N."/>
            <person name="Bonometti L."/>
            <person name="Westerberg I."/>
            <person name="Brannstrom I.O."/>
            <person name="Guillou S."/>
            <person name="Cros-Aarteil S."/>
            <person name="Calhoun S."/>
            <person name="Haridas S."/>
            <person name="Kuo A."/>
            <person name="Mondo S."/>
            <person name="Pangilinan J."/>
            <person name="Riley R."/>
            <person name="Labutti K."/>
            <person name="Andreopoulos B."/>
            <person name="Lipzen A."/>
            <person name="Chen C."/>
            <person name="Yanf M."/>
            <person name="Daum C."/>
            <person name="Ng V."/>
            <person name="Clum A."/>
            <person name="Ohm R."/>
            <person name="Martin F."/>
            <person name="Silar P."/>
            <person name="Natvig D."/>
            <person name="Lalanne C."/>
            <person name="Gautier V."/>
            <person name="Ament-Velasquez S.L."/>
            <person name="Kruys A."/>
            <person name="Hutchinson M.I."/>
            <person name="Powell A.J."/>
            <person name="Barry K."/>
            <person name="Miller A.N."/>
            <person name="Grigoriev I.V."/>
            <person name="Debuchy R."/>
            <person name="Gladieux P."/>
            <person name="Thoren M.H."/>
            <person name="Johannesson H."/>
        </authorList>
    </citation>
    <scope>NUCLEOTIDE SEQUENCE</scope>
    <source>
        <strain evidence="2">CBS 315.58</strain>
    </source>
</reference>
<accession>A0AAN6XIQ0</accession>
<protein>
    <submittedName>
        <fullName evidence="2">Uncharacterized protein</fullName>
    </submittedName>
</protein>
<organism evidence="2 3">
    <name type="scientific">Triangularia verruculosa</name>
    <dbReference type="NCBI Taxonomy" id="2587418"/>
    <lineage>
        <taxon>Eukaryota</taxon>
        <taxon>Fungi</taxon>
        <taxon>Dikarya</taxon>
        <taxon>Ascomycota</taxon>
        <taxon>Pezizomycotina</taxon>
        <taxon>Sordariomycetes</taxon>
        <taxon>Sordariomycetidae</taxon>
        <taxon>Sordariales</taxon>
        <taxon>Podosporaceae</taxon>
        <taxon>Triangularia</taxon>
    </lineage>
</organism>
<dbReference type="Proteomes" id="UP001303160">
    <property type="component" value="Unassembled WGS sequence"/>
</dbReference>
<keyword evidence="3" id="KW-1185">Reference proteome</keyword>
<feature type="region of interest" description="Disordered" evidence="1">
    <location>
        <begin position="27"/>
        <end position="52"/>
    </location>
</feature>
<sequence length="216" mass="24069">MAQVLLRTRQACPRLWSAALGTQTHGRVASRSPRRVWPAGSHVPNERTPAGRRMPGRFNTPCVCYYRSPAGWPLSRCDALRDQQLPEQPSYLMASYYRRGNTLKAPQFFRQVPVHAPPFTAISCLANRPLPDRDLGKFSVTKEAPWPGQDMMPSQRRIAIRRAFPALIPTAFKAECLLATIAVGSPIAATACLYGSPDTWRHRPSPPRSRDANPSP</sequence>
<evidence type="ECO:0000256" key="1">
    <source>
        <dbReference type="SAM" id="MobiDB-lite"/>
    </source>
</evidence>
<reference evidence="2" key="1">
    <citation type="journal article" date="2023" name="Mol. Phylogenet. Evol.">
        <title>Genome-scale phylogeny and comparative genomics of the fungal order Sordariales.</title>
        <authorList>
            <person name="Hensen N."/>
            <person name="Bonometti L."/>
            <person name="Westerberg I."/>
            <person name="Brannstrom I.O."/>
            <person name="Guillou S."/>
            <person name="Cros-Aarteil S."/>
            <person name="Calhoun S."/>
            <person name="Haridas S."/>
            <person name="Kuo A."/>
            <person name="Mondo S."/>
            <person name="Pangilinan J."/>
            <person name="Riley R."/>
            <person name="LaButti K."/>
            <person name="Andreopoulos B."/>
            <person name="Lipzen A."/>
            <person name="Chen C."/>
            <person name="Yan M."/>
            <person name="Daum C."/>
            <person name="Ng V."/>
            <person name="Clum A."/>
            <person name="Steindorff A."/>
            <person name="Ohm R.A."/>
            <person name="Martin F."/>
            <person name="Silar P."/>
            <person name="Natvig D.O."/>
            <person name="Lalanne C."/>
            <person name="Gautier V."/>
            <person name="Ament-Velasquez S.L."/>
            <person name="Kruys A."/>
            <person name="Hutchinson M.I."/>
            <person name="Powell A.J."/>
            <person name="Barry K."/>
            <person name="Miller A.N."/>
            <person name="Grigoriev I.V."/>
            <person name="Debuchy R."/>
            <person name="Gladieux P."/>
            <person name="Hiltunen Thoren M."/>
            <person name="Johannesson H."/>
        </authorList>
    </citation>
    <scope>NUCLEOTIDE SEQUENCE</scope>
    <source>
        <strain evidence="2">CBS 315.58</strain>
    </source>
</reference>
<evidence type="ECO:0000313" key="2">
    <source>
        <dbReference type="EMBL" id="KAK4198492.1"/>
    </source>
</evidence>
<dbReference type="EMBL" id="MU863945">
    <property type="protein sequence ID" value="KAK4198492.1"/>
    <property type="molecule type" value="Genomic_DNA"/>
</dbReference>
<gene>
    <name evidence="2" type="ORF">QBC40DRAFT_350159</name>
</gene>
<dbReference type="AlphaFoldDB" id="A0AAN6XIQ0"/>